<dbReference type="InterPro" id="IPR029063">
    <property type="entry name" value="SAM-dependent_MTases_sf"/>
</dbReference>
<dbReference type="EMBL" id="UFQS01000997">
    <property type="protein sequence ID" value="SSX08344.1"/>
    <property type="molecule type" value="Genomic_DNA"/>
</dbReference>
<evidence type="ECO:0000313" key="3">
    <source>
        <dbReference type="EMBL" id="SSX28367.1"/>
    </source>
</evidence>
<dbReference type="Gene3D" id="3.40.50.150">
    <property type="entry name" value="Vaccinia Virus protein VP39"/>
    <property type="match status" value="1"/>
</dbReference>
<name>A0A336L491_CULSO</name>
<reference evidence="2" key="1">
    <citation type="submission" date="2018-04" db="EMBL/GenBank/DDBJ databases">
        <authorList>
            <person name="Go L.Y."/>
            <person name="Mitchell J.A."/>
        </authorList>
    </citation>
    <scope>NUCLEOTIDE SEQUENCE</scope>
    <source>
        <tissue evidence="2">Whole organism</tissue>
    </source>
</reference>
<evidence type="ECO:0000259" key="1">
    <source>
        <dbReference type="Pfam" id="PF08242"/>
    </source>
</evidence>
<dbReference type="Pfam" id="PF08242">
    <property type="entry name" value="Methyltransf_12"/>
    <property type="match status" value="1"/>
</dbReference>
<dbReference type="VEuPathDB" id="VectorBase:CSON015554"/>
<proteinExistence type="predicted"/>
<gene>
    <name evidence="2" type="primary">CSON015554</name>
</gene>
<accession>A0A336L491</accession>
<dbReference type="OMA" id="IQHNVEI"/>
<dbReference type="InterPro" id="IPR013217">
    <property type="entry name" value="Methyltransf_12"/>
</dbReference>
<dbReference type="PANTHER" id="PTHR43861">
    <property type="entry name" value="TRANS-ACONITATE 2-METHYLTRANSFERASE-RELATED"/>
    <property type="match status" value="1"/>
</dbReference>
<dbReference type="CDD" id="cd02440">
    <property type="entry name" value="AdoMet_MTases"/>
    <property type="match status" value="1"/>
</dbReference>
<dbReference type="SUPFAM" id="SSF53335">
    <property type="entry name" value="S-adenosyl-L-methionine-dependent methyltransferases"/>
    <property type="match status" value="1"/>
</dbReference>
<feature type="domain" description="Methyltransferase type 12" evidence="1">
    <location>
        <begin position="38"/>
        <end position="137"/>
    </location>
</feature>
<reference evidence="3" key="2">
    <citation type="submission" date="2018-07" db="EMBL/GenBank/DDBJ databases">
        <authorList>
            <person name="Quirk P.G."/>
            <person name="Krulwich T.A."/>
        </authorList>
    </citation>
    <scope>NUCLEOTIDE SEQUENCE</scope>
</reference>
<organism evidence="2">
    <name type="scientific">Culicoides sonorensis</name>
    <name type="common">Biting midge</name>
    <dbReference type="NCBI Taxonomy" id="179676"/>
    <lineage>
        <taxon>Eukaryota</taxon>
        <taxon>Metazoa</taxon>
        <taxon>Ecdysozoa</taxon>
        <taxon>Arthropoda</taxon>
        <taxon>Hexapoda</taxon>
        <taxon>Insecta</taxon>
        <taxon>Pterygota</taxon>
        <taxon>Neoptera</taxon>
        <taxon>Endopterygota</taxon>
        <taxon>Diptera</taxon>
        <taxon>Nematocera</taxon>
        <taxon>Chironomoidea</taxon>
        <taxon>Ceratopogonidae</taxon>
        <taxon>Ceratopogoninae</taxon>
        <taxon>Culicoides</taxon>
        <taxon>Monoculicoides</taxon>
    </lineage>
</organism>
<evidence type="ECO:0000313" key="2">
    <source>
        <dbReference type="EMBL" id="SSX08344.1"/>
    </source>
</evidence>
<dbReference type="AlphaFoldDB" id="A0A336L491"/>
<dbReference type="PANTHER" id="PTHR43861:SF1">
    <property type="entry name" value="TRANS-ACONITATE 2-METHYLTRANSFERASE"/>
    <property type="match status" value="1"/>
</dbReference>
<protein>
    <submittedName>
        <fullName evidence="2">CSON015554 protein</fullName>
    </submittedName>
</protein>
<dbReference type="EMBL" id="UFQT01000997">
    <property type="protein sequence ID" value="SSX28367.1"/>
    <property type="molecule type" value="Genomic_DNA"/>
</dbReference>
<sequence>MNKAKLYQRSNELQRVDTKLVLEEFAPLLKWNGFDTVMDVGCGTGDVTIDFLLPEMPRSYTKLIGTDISEQMIRYAKETYQHIPRVAFERLDIAATTIESKYLGYFDHVTSFFCLHWVQNQKKAFNNIYRLMKPGGDCLVTLLAQNPIFEVYERMAASPKWYKYMLDVQTFISPYQHSSDPVAEVNDYLDENLFSDVTRIVEIKDRLYIYPDVDILKASVKSVNPFINRLSPKDQEQFITEYVQHVTDMGLCTKEGTYMTPYKLMVIYATK</sequence>